<evidence type="ECO:0000313" key="1">
    <source>
        <dbReference type="EMBL" id="AIK95915.1"/>
    </source>
</evidence>
<keyword evidence="2" id="KW-1185">Reference proteome</keyword>
<dbReference type="HOGENOM" id="CLU_1352583_0_0_5"/>
<dbReference type="RefSeq" id="WP_038463580.1">
    <property type="nucleotide sequence ID" value="NZ_CP008941.1"/>
</dbReference>
<dbReference type="OrthoDB" id="8451341at2"/>
<dbReference type="STRING" id="91604.ID47_02955"/>
<dbReference type="AlphaFoldDB" id="A0A077AYX8"/>
<organism evidence="1 2">
    <name type="scientific">Candidatus Odyssella acanthamoebae</name>
    <dbReference type="NCBI Taxonomy" id="91604"/>
    <lineage>
        <taxon>Bacteria</taxon>
        <taxon>Pseudomonadati</taxon>
        <taxon>Pseudomonadota</taxon>
        <taxon>Alphaproteobacteria</taxon>
        <taxon>Holosporales</taxon>
        <taxon>Candidatus Paracaedibacteraceae</taxon>
        <taxon>Candidatus Odyssella</taxon>
    </lineage>
</organism>
<proteinExistence type="predicted"/>
<gene>
    <name evidence="1" type="ORF">ID47_02955</name>
</gene>
<reference evidence="1 2" key="1">
    <citation type="submission" date="2014-07" db="EMBL/GenBank/DDBJ databases">
        <title>Comparative genomic insights into amoeba endosymbionts belonging to the families of Holosporaceae and Candidatus Midichloriaceae within Rickettsiales.</title>
        <authorList>
            <person name="Wang Z."/>
            <person name="Wu M."/>
        </authorList>
    </citation>
    <scope>NUCLEOTIDE SEQUENCE [LARGE SCALE GENOMIC DNA]</scope>
    <source>
        <strain evidence="1">PRA3</strain>
    </source>
</reference>
<evidence type="ECO:0000313" key="2">
    <source>
        <dbReference type="Proteomes" id="UP000028926"/>
    </source>
</evidence>
<dbReference type="Proteomes" id="UP000028926">
    <property type="component" value="Chromosome"/>
</dbReference>
<sequence>MAFNIQGLGKIGNQSRRGKSAQLYTYRTTDTLATITANNYFLPIADQLEVGDTIEVQHVVDLAASPVAITGTNKVFIGAKIPGFILAAGADGVAVLTTKIDDVSTASFAEITSNVAGTIGGITAVLGGAIATANDTIAITIGGVAVTNGNITVTQVGSGPGSVFNSTPTAANVLAVGNALRATTNGASDNTVPLYVIYKVTL</sequence>
<dbReference type="EMBL" id="CP008941">
    <property type="protein sequence ID" value="AIK95915.1"/>
    <property type="molecule type" value="Genomic_DNA"/>
</dbReference>
<dbReference type="KEGG" id="paca:ID47_02955"/>
<name>A0A077AYX8_9PROT</name>
<accession>A0A077AYX8</accession>
<protein>
    <submittedName>
        <fullName evidence="1">Uncharacterized protein</fullName>
    </submittedName>
</protein>